<gene>
    <name evidence="1" type="ORF">X975_01941</name>
</gene>
<proteinExistence type="predicted"/>
<dbReference type="EMBL" id="KK115367">
    <property type="protein sequence ID" value="KFM64945.1"/>
    <property type="molecule type" value="Genomic_DNA"/>
</dbReference>
<evidence type="ECO:0000313" key="1">
    <source>
        <dbReference type="EMBL" id="KFM64945.1"/>
    </source>
</evidence>
<sequence length="106" mass="12510">MICQCRYKQVLLLGEKVVQRRHIFLLLQQVRGESRIRTTGRLTQTIRVMSESRNCPEQRPPVSHEDRIGSLLQNRNVEHCHTRAGSILNFFLLLVYIHETEDNRQT</sequence>
<dbReference type="AlphaFoldDB" id="A0A087TIK6"/>
<evidence type="ECO:0000313" key="2">
    <source>
        <dbReference type="Proteomes" id="UP000054359"/>
    </source>
</evidence>
<name>A0A087TIK6_STEMI</name>
<protein>
    <submittedName>
        <fullName evidence="1">Uncharacterized protein</fullName>
    </submittedName>
</protein>
<keyword evidence="2" id="KW-1185">Reference proteome</keyword>
<reference evidence="1 2" key="1">
    <citation type="submission" date="2013-11" db="EMBL/GenBank/DDBJ databases">
        <title>Genome sequencing of Stegodyphus mimosarum.</title>
        <authorList>
            <person name="Bechsgaard J."/>
        </authorList>
    </citation>
    <scope>NUCLEOTIDE SEQUENCE [LARGE SCALE GENOMIC DNA]</scope>
</reference>
<dbReference type="Proteomes" id="UP000054359">
    <property type="component" value="Unassembled WGS sequence"/>
</dbReference>
<feature type="non-terminal residue" evidence="1">
    <location>
        <position position="106"/>
    </location>
</feature>
<accession>A0A087TIK6</accession>
<organism evidence="1 2">
    <name type="scientific">Stegodyphus mimosarum</name>
    <name type="common">African social velvet spider</name>
    <dbReference type="NCBI Taxonomy" id="407821"/>
    <lineage>
        <taxon>Eukaryota</taxon>
        <taxon>Metazoa</taxon>
        <taxon>Ecdysozoa</taxon>
        <taxon>Arthropoda</taxon>
        <taxon>Chelicerata</taxon>
        <taxon>Arachnida</taxon>
        <taxon>Araneae</taxon>
        <taxon>Araneomorphae</taxon>
        <taxon>Entelegynae</taxon>
        <taxon>Eresoidea</taxon>
        <taxon>Eresidae</taxon>
        <taxon>Stegodyphus</taxon>
    </lineage>
</organism>